<feature type="binding site" evidence="11">
    <location>
        <position position="405"/>
    </location>
    <ligand>
        <name>Zn(2+)</name>
        <dbReference type="ChEBI" id="CHEBI:29105"/>
        <note>catalytic</note>
    </ligand>
</feature>
<comment type="caution">
    <text evidence="13">The sequence shown here is derived from an EMBL/GenBank/DDBJ whole genome shotgun (WGS) entry which is preliminary data.</text>
</comment>
<keyword evidence="8 12" id="KW-0482">Metalloprotease</keyword>
<feature type="binding site" evidence="11">
    <location>
        <position position="409"/>
    </location>
    <ligand>
        <name>Zn(2+)</name>
        <dbReference type="ChEBI" id="CHEBI:29105"/>
        <note>catalytic</note>
    </ligand>
</feature>
<feature type="binding site" evidence="11">
    <location>
        <position position="434"/>
    </location>
    <ligand>
        <name>Zn(2+)</name>
        <dbReference type="ChEBI" id="CHEBI:29105"/>
        <note>catalytic</note>
    </ligand>
</feature>
<keyword evidence="3 12" id="KW-0964">Secreted</keyword>
<dbReference type="OrthoDB" id="3227768at2759"/>
<accession>A0A9P6BZ42</accession>
<dbReference type="PRINTS" id="PR00999">
    <property type="entry name" value="FUNGALYSIN"/>
</dbReference>
<gene>
    <name evidence="13" type="ORF">P691DRAFT_809401</name>
</gene>
<keyword evidence="7 11" id="KW-0862">Zinc</keyword>
<sequence length="606" mass="66697">MLGSLVTPSFYFLVSLLVSAFASSLPRPVSTRLATHGRHIQQRNVRVQPYFPRSNYYTYGSNGVPHHARSLERPLHEDALEFVRKTTGIENGNLGYHSGYDDEHSSYAYIKLFHNGLPFVNSVANIAYKQERVVSFGHSFIDLKTAIFPSSVPTVDWSPLIPTLTEDLGARFKDKPQGPYLAWFAMDNGGVALVHVIQFQDLDKAVWLEAYVDAHSGKVISATNFVSDASYTATGFRTQPPLSGPTLETFTDPANLTVSLSGWHTSATTGTAGNNAVVFFDSDTLANETSPVLNFNTKYDPSQPVDSPNNIEAAITNVFYVANMVHDFSYRYGFTEQAFNFQHDNFGKGGMAGDEIHIQIGNTTELNNAHFQTGPDGETGTAQFFYFDRTGSLRDSSMDNSVVIHELTHGISNRMTGGGSARCLQATEAQGLSEGWSDMMADWMFQTSGTTVDMPMGIYLVGGTQGIRMHPYSTNTAVNPTTYAWLSGLEEEHQFGEVWANMLHGVYADLVATRGYSGDALINPNGSGGNTMFMHLMMDGWALQPCNPTFITARDAMIQADENRYNGINRCLLWKAFARRGLGYNATEVYVDDSHVPADCPNGYTP</sequence>
<keyword evidence="14" id="KW-1185">Reference proteome</keyword>
<feature type="active site" evidence="10">
    <location>
        <position position="406"/>
    </location>
</feature>
<protein>
    <recommendedName>
        <fullName evidence="12">Extracellular metalloproteinase</fullName>
        <ecNumber evidence="12">3.4.24.-</ecNumber>
    </recommendedName>
    <alternativeName>
        <fullName evidence="12">Fungalysin</fullName>
    </alternativeName>
</protein>
<evidence type="ECO:0000256" key="8">
    <source>
        <dbReference type="ARBA" id="ARBA00023049"/>
    </source>
</evidence>
<dbReference type="SUPFAM" id="SSF55486">
    <property type="entry name" value="Metalloproteases ('zincins'), catalytic domain"/>
    <property type="match status" value="1"/>
</dbReference>
<dbReference type="PANTHER" id="PTHR33478:SF1">
    <property type="entry name" value="EXTRACELLULAR METALLOPROTEINASE MEP"/>
    <property type="match status" value="1"/>
</dbReference>
<keyword evidence="5 11" id="KW-0479">Metal-binding</keyword>
<evidence type="ECO:0000313" key="13">
    <source>
        <dbReference type="EMBL" id="KAF9443170.1"/>
    </source>
</evidence>
<dbReference type="EC" id="3.4.24.-" evidence="12"/>
<evidence type="ECO:0000256" key="12">
    <source>
        <dbReference type="RuleBase" id="RU364017"/>
    </source>
</evidence>
<evidence type="ECO:0000256" key="3">
    <source>
        <dbReference type="ARBA" id="ARBA00022525"/>
    </source>
</evidence>
<dbReference type="Gene3D" id="3.10.170.10">
    <property type="match status" value="1"/>
</dbReference>
<dbReference type="Proteomes" id="UP000807342">
    <property type="component" value="Unassembled WGS sequence"/>
</dbReference>
<dbReference type="PANTHER" id="PTHR33478">
    <property type="entry name" value="EXTRACELLULAR METALLOPROTEINASE MEP"/>
    <property type="match status" value="1"/>
</dbReference>
<dbReference type="CDD" id="cd09596">
    <property type="entry name" value="M36"/>
    <property type="match status" value="1"/>
</dbReference>
<dbReference type="AlphaFoldDB" id="A0A9P6BZ42"/>
<keyword evidence="4 12" id="KW-0645">Protease</keyword>
<keyword evidence="12" id="KW-0732">Signal</keyword>
<dbReference type="InterPro" id="IPR027268">
    <property type="entry name" value="Peptidase_M4/M1_CTD_sf"/>
</dbReference>
<dbReference type="InterPro" id="IPR001842">
    <property type="entry name" value="Peptidase_M36"/>
</dbReference>
<dbReference type="Pfam" id="PF02128">
    <property type="entry name" value="Peptidase_M36"/>
    <property type="match status" value="1"/>
</dbReference>
<dbReference type="GO" id="GO:0006508">
    <property type="term" value="P:proteolysis"/>
    <property type="evidence" value="ECO:0007669"/>
    <property type="project" value="UniProtKB-KW"/>
</dbReference>
<comment type="similarity">
    <text evidence="2 12">Belongs to the peptidase M36 family.</text>
</comment>
<evidence type="ECO:0000256" key="7">
    <source>
        <dbReference type="ARBA" id="ARBA00022833"/>
    </source>
</evidence>
<comment type="cofactor">
    <cofactor evidence="11">
        <name>Zn(2+)</name>
        <dbReference type="ChEBI" id="CHEBI:29105"/>
    </cofactor>
    <text evidence="11">Binds 1 zinc ion per subunit.</text>
</comment>
<evidence type="ECO:0000256" key="10">
    <source>
        <dbReference type="PIRSR" id="PIRSR601842-1"/>
    </source>
</evidence>
<organism evidence="13 14">
    <name type="scientific">Macrolepiota fuliginosa MF-IS2</name>
    <dbReference type="NCBI Taxonomy" id="1400762"/>
    <lineage>
        <taxon>Eukaryota</taxon>
        <taxon>Fungi</taxon>
        <taxon>Dikarya</taxon>
        <taxon>Basidiomycota</taxon>
        <taxon>Agaricomycotina</taxon>
        <taxon>Agaricomycetes</taxon>
        <taxon>Agaricomycetidae</taxon>
        <taxon>Agaricales</taxon>
        <taxon>Agaricineae</taxon>
        <taxon>Agaricaceae</taxon>
        <taxon>Macrolepiota</taxon>
    </lineage>
</organism>
<feature type="binding site" evidence="11">
    <location>
        <position position="228"/>
    </location>
    <ligand>
        <name>Zn(2+)</name>
        <dbReference type="ChEBI" id="CHEBI:29105"/>
        <note>catalytic</note>
    </ligand>
</feature>
<feature type="chain" id="PRO_5040533419" description="Extracellular metalloproteinase" evidence="12">
    <location>
        <begin position="25"/>
        <end position="606"/>
    </location>
</feature>
<evidence type="ECO:0000256" key="9">
    <source>
        <dbReference type="ARBA" id="ARBA00023145"/>
    </source>
</evidence>
<evidence type="ECO:0000256" key="4">
    <source>
        <dbReference type="ARBA" id="ARBA00022670"/>
    </source>
</evidence>
<evidence type="ECO:0000313" key="14">
    <source>
        <dbReference type="Proteomes" id="UP000807342"/>
    </source>
</evidence>
<comment type="subcellular location">
    <subcellularLocation>
        <location evidence="1 12">Secreted</location>
    </subcellularLocation>
</comment>
<keyword evidence="6 12" id="KW-0378">Hydrolase</keyword>
<evidence type="ECO:0000256" key="11">
    <source>
        <dbReference type="PIRSR" id="PIRSR601842-2"/>
    </source>
</evidence>
<evidence type="ECO:0000256" key="2">
    <source>
        <dbReference type="ARBA" id="ARBA00006006"/>
    </source>
</evidence>
<dbReference type="GO" id="GO:0004222">
    <property type="term" value="F:metalloendopeptidase activity"/>
    <property type="evidence" value="ECO:0007669"/>
    <property type="project" value="InterPro"/>
</dbReference>
<name>A0A9P6BZ42_9AGAR</name>
<dbReference type="GO" id="GO:0008270">
    <property type="term" value="F:zinc ion binding"/>
    <property type="evidence" value="ECO:0007669"/>
    <property type="project" value="InterPro"/>
</dbReference>
<keyword evidence="9 12" id="KW-0865">Zymogen</keyword>
<dbReference type="GO" id="GO:0005615">
    <property type="term" value="C:extracellular space"/>
    <property type="evidence" value="ECO:0007669"/>
    <property type="project" value="InterPro"/>
</dbReference>
<dbReference type="InterPro" id="IPR050371">
    <property type="entry name" value="Fungal_virulence_M36"/>
</dbReference>
<dbReference type="Gene3D" id="1.10.390.10">
    <property type="entry name" value="Neutral Protease Domain 2"/>
    <property type="match status" value="1"/>
</dbReference>
<evidence type="ECO:0000256" key="1">
    <source>
        <dbReference type="ARBA" id="ARBA00004613"/>
    </source>
</evidence>
<evidence type="ECO:0000256" key="5">
    <source>
        <dbReference type="ARBA" id="ARBA00022723"/>
    </source>
</evidence>
<reference evidence="13" key="1">
    <citation type="submission" date="2020-11" db="EMBL/GenBank/DDBJ databases">
        <authorList>
            <consortium name="DOE Joint Genome Institute"/>
            <person name="Ahrendt S."/>
            <person name="Riley R."/>
            <person name="Andreopoulos W."/>
            <person name="Labutti K."/>
            <person name="Pangilinan J."/>
            <person name="Ruiz-Duenas F.J."/>
            <person name="Barrasa J.M."/>
            <person name="Sanchez-Garcia M."/>
            <person name="Camarero S."/>
            <person name="Miyauchi S."/>
            <person name="Serrano A."/>
            <person name="Linde D."/>
            <person name="Babiker R."/>
            <person name="Drula E."/>
            <person name="Ayuso-Fernandez I."/>
            <person name="Pacheco R."/>
            <person name="Padilla G."/>
            <person name="Ferreira P."/>
            <person name="Barriuso J."/>
            <person name="Kellner H."/>
            <person name="Castanera R."/>
            <person name="Alfaro M."/>
            <person name="Ramirez L."/>
            <person name="Pisabarro A.G."/>
            <person name="Kuo A."/>
            <person name="Tritt A."/>
            <person name="Lipzen A."/>
            <person name="He G."/>
            <person name="Yan M."/>
            <person name="Ng V."/>
            <person name="Cullen D."/>
            <person name="Martin F."/>
            <person name="Rosso M.-N."/>
            <person name="Henrissat B."/>
            <person name="Hibbett D."/>
            <person name="Martinez A.T."/>
            <person name="Grigoriev I.V."/>
        </authorList>
    </citation>
    <scope>NUCLEOTIDE SEQUENCE</scope>
    <source>
        <strain evidence="13">MF-IS2</strain>
    </source>
</reference>
<dbReference type="EMBL" id="MU151511">
    <property type="protein sequence ID" value="KAF9443170.1"/>
    <property type="molecule type" value="Genomic_DNA"/>
</dbReference>
<feature type="signal peptide" evidence="12">
    <location>
        <begin position="1"/>
        <end position="24"/>
    </location>
</feature>
<evidence type="ECO:0000256" key="6">
    <source>
        <dbReference type="ARBA" id="ARBA00022801"/>
    </source>
</evidence>
<proteinExistence type="inferred from homology"/>